<dbReference type="AlphaFoldDB" id="A0A7W3MUN1"/>
<dbReference type="Gene3D" id="1.10.260.40">
    <property type="entry name" value="lambda repressor-like DNA-binding domains"/>
    <property type="match status" value="1"/>
</dbReference>
<comment type="caution">
    <text evidence="1">The sequence shown here is derived from an EMBL/GenBank/DDBJ whole genome shotgun (WGS) entry which is preliminary data.</text>
</comment>
<proteinExistence type="predicted"/>
<dbReference type="EMBL" id="JACJII010000001">
    <property type="protein sequence ID" value="MBA9002247.1"/>
    <property type="molecule type" value="Genomic_DNA"/>
</dbReference>
<dbReference type="InterPro" id="IPR010982">
    <property type="entry name" value="Lambda_DNA-bd_dom_sf"/>
</dbReference>
<dbReference type="RefSeq" id="WP_220500046.1">
    <property type="nucleotide sequence ID" value="NZ_JACJII010000001.1"/>
</dbReference>
<evidence type="ECO:0000313" key="1">
    <source>
        <dbReference type="EMBL" id="MBA9002247.1"/>
    </source>
</evidence>
<organism evidence="1 2">
    <name type="scientific">Thermomonospora cellulosilytica</name>
    <dbReference type="NCBI Taxonomy" id="1411118"/>
    <lineage>
        <taxon>Bacteria</taxon>
        <taxon>Bacillati</taxon>
        <taxon>Actinomycetota</taxon>
        <taxon>Actinomycetes</taxon>
        <taxon>Streptosporangiales</taxon>
        <taxon>Thermomonosporaceae</taxon>
        <taxon>Thermomonospora</taxon>
    </lineage>
</organism>
<keyword evidence="2" id="KW-1185">Reference proteome</keyword>
<evidence type="ECO:0000313" key="2">
    <source>
        <dbReference type="Proteomes" id="UP000539313"/>
    </source>
</evidence>
<name>A0A7W3MUN1_9ACTN</name>
<protein>
    <submittedName>
        <fullName evidence="1">Transcriptional regulator with XRE-family HTH domain</fullName>
    </submittedName>
</protein>
<sequence>MAKGTSPESAALGRRLRAERERRGWGRRTMARHLLDHIDDRQKPSHVTVAGYIKNWENGEVRITDPRYRSAYAAVLNIPEDELFGEIPQSGLPSSGTLTGSVDFGVIPDEGGDDVKRRAALQLLAALGAGTAIPPGALEEVLAGVDAATGGPVDLDAWNATVRDYAFQINRTPIGAYLDDLIADVISVGRLLERQPSEPLRTGLLQVSAGLSAMLAIELGDVGNRRGARMTWSTARRAADASGDRGLMVWVRARQAEEGLWSGASPVGIRELLAEAIEIADGTPCSGLPRAHAIRACLAAEAGNVAVARQEMNTLTTVFERLPESVTTDPGTFGWGASRLRWNEAYVYTLTGDDRGPEAADEAIALYPPGTLGPVANLRMIQAMGLVRQREIDAGLEASVGVLHQLPVSPTRRHMAGRILRQLPGQAHALPAARELRALTAGA</sequence>
<dbReference type="GO" id="GO:0003677">
    <property type="term" value="F:DNA binding"/>
    <property type="evidence" value="ECO:0007669"/>
    <property type="project" value="InterPro"/>
</dbReference>
<dbReference type="Proteomes" id="UP000539313">
    <property type="component" value="Unassembled WGS sequence"/>
</dbReference>
<reference evidence="1 2" key="1">
    <citation type="submission" date="2020-08" db="EMBL/GenBank/DDBJ databases">
        <title>Sequencing the genomes of 1000 actinobacteria strains.</title>
        <authorList>
            <person name="Klenk H.-P."/>
        </authorList>
    </citation>
    <scope>NUCLEOTIDE SEQUENCE [LARGE SCALE GENOMIC DNA]</scope>
    <source>
        <strain evidence="1 2">DSM 45823</strain>
    </source>
</reference>
<gene>
    <name evidence="1" type="ORF">HNR21_001129</name>
</gene>
<accession>A0A7W3MUN1</accession>